<dbReference type="OrthoDB" id="4775043at2"/>
<gene>
    <name evidence="2" type="ORF">F0L68_08675</name>
</gene>
<evidence type="ECO:0000256" key="1">
    <source>
        <dbReference type="SAM" id="MobiDB-lite"/>
    </source>
</evidence>
<evidence type="ECO:0000313" key="2">
    <source>
        <dbReference type="EMBL" id="KAA2264052.1"/>
    </source>
</evidence>
<protein>
    <submittedName>
        <fullName evidence="2">Zf-HC2 domain-containing protein</fullName>
    </submittedName>
</protein>
<evidence type="ECO:0000313" key="3">
    <source>
        <dbReference type="Proteomes" id="UP000323454"/>
    </source>
</evidence>
<proteinExistence type="predicted"/>
<sequence length="241" mass="24999">MTDPRGWSLPEQHLLPDVVVAFVDGELSRVAHGRASAHLERCPFCAAEAQYQQQARAAVRTAEMPCAPANLLDNLRAIPQEAELPGMPDGLAVTEDGQLVTVLRQEGGERRGRFGSGRVLGDTTPLGDTAPLGDGPAVLGGQRRFGSRRTRHGAGVVVSGLMLGALALVAPHSGGSLTADQAPTPDRSAAVRGADSDDLGRANRRQDQQVARPTSSVPVATPVDLVSSPAAGGRAFAVAAR</sequence>
<reference evidence="2 3" key="2">
    <citation type="submission" date="2019-09" db="EMBL/GenBank/DDBJ databases">
        <authorList>
            <person name="Jin C."/>
        </authorList>
    </citation>
    <scope>NUCLEOTIDE SEQUENCE [LARGE SCALE GENOMIC DNA]</scope>
    <source>
        <strain evidence="2 3">AN110305</strain>
    </source>
</reference>
<feature type="region of interest" description="Disordered" evidence="1">
    <location>
        <begin position="111"/>
        <end position="146"/>
    </location>
</feature>
<reference evidence="2 3" key="1">
    <citation type="submission" date="2019-09" db="EMBL/GenBank/DDBJ databases">
        <title>Goodfellowia gen. nov., a new genus of the Pseudonocardineae related to Actinoalloteichus, containing Goodfellowia coeruleoviolacea gen. nov., comb. nov. gen. nov., comb. nov.</title>
        <authorList>
            <person name="Labeda D."/>
        </authorList>
    </citation>
    <scope>NUCLEOTIDE SEQUENCE [LARGE SCALE GENOMIC DNA]</scope>
    <source>
        <strain evidence="2 3">AN110305</strain>
    </source>
</reference>
<dbReference type="AlphaFoldDB" id="A0A5B2XMM4"/>
<feature type="compositionally biased region" description="Basic and acidic residues" evidence="1">
    <location>
        <begin position="194"/>
        <end position="207"/>
    </location>
</feature>
<dbReference type="EMBL" id="VUOB01000013">
    <property type="protein sequence ID" value="KAA2264052.1"/>
    <property type="molecule type" value="Genomic_DNA"/>
</dbReference>
<feature type="region of interest" description="Disordered" evidence="1">
    <location>
        <begin position="176"/>
        <end position="225"/>
    </location>
</feature>
<organism evidence="2 3">
    <name type="scientific">Solihabitans fulvus</name>
    <dbReference type="NCBI Taxonomy" id="1892852"/>
    <lineage>
        <taxon>Bacteria</taxon>
        <taxon>Bacillati</taxon>
        <taxon>Actinomycetota</taxon>
        <taxon>Actinomycetes</taxon>
        <taxon>Pseudonocardiales</taxon>
        <taxon>Pseudonocardiaceae</taxon>
        <taxon>Solihabitans</taxon>
    </lineage>
</organism>
<dbReference type="RefSeq" id="WP_149848959.1">
    <property type="nucleotide sequence ID" value="NZ_VUOB01000013.1"/>
</dbReference>
<keyword evidence="3" id="KW-1185">Reference proteome</keyword>
<accession>A0A5B2XMM4</accession>
<comment type="caution">
    <text evidence="2">The sequence shown here is derived from an EMBL/GenBank/DDBJ whole genome shotgun (WGS) entry which is preliminary data.</text>
</comment>
<name>A0A5B2XMM4_9PSEU</name>
<feature type="compositionally biased region" description="Polar residues" evidence="1">
    <location>
        <begin position="208"/>
        <end position="218"/>
    </location>
</feature>
<dbReference type="Proteomes" id="UP000323454">
    <property type="component" value="Unassembled WGS sequence"/>
</dbReference>